<comment type="subcellular location">
    <subcellularLocation>
        <location evidence="2">Cell envelope</location>
    </subcellularLocation>
</comment>
<dbReference type="InterPro" id="IPR029014">
    <property type="entry name" value="NiFe-Hase_large"/>
</dbReference>
<evidence type="ECO:0000256" key="1">
    <source>
        <dbReference type="ARBA" id="ARBA00001967"/>
    </source>
</evidence>
<evidence type="ECO:0000256" key="5">
    <source>
        <dbReference type="ARBA" id="ARBA00022596"/>
    </source>
</evidence>
<dbReference type="GO" id="GO:0008901">
    <property type="term" value="F:ferredoxin hydrogenase activity"/>
    <property type="evidence" value="ECO:0007669"/>
    <property type="project" value="InterPro"/>
</dbReference>
<keyword evidence="7" id="KW-0560">Oxidoreductase</keyword>
<feature type="binding site" evidence="8">
    <location>
        <position position="62"/>
    </location>
    <ligand>
        <name>Mg(2+)</name>
        <dbReference type="ChEBI" id="CHEBI:18420"/>
    </ligand>
</feature>
<dbReference type="AlphaFoldDB" id="A0A095Y700"/>
<dbReference type="RefSeq" id="WP_035120558.1">
    <property type="nucleotide sequence ID" value="NZ_JRNE01000027.1"/>
</dbReference>
<protein>
    <submittedName>
        <fullName evidence="9">Hydrogenase</fullName>
    </submittedName>
</protein>
<evidence type="ECO:0000313" key="10">
    <source>
        <dbReference type="Proteomes" id="UP000029548"/>
    </source>
</evidence>
<evidence type="ECO:0000256" key="4">
    <source>
        <dbReference type="ARBA" id="ARBA00011771"/>
    </source>
</evidence>
<evidence type="ECO:0000313" key="9">
    <source>
        <dbReference type="EMBL" id="KGF18063.1"/>
    </source>
</evidence>
<dbReference type="InterPro" id="IPR050867">
    <property type="entry name" value="NiFe/NiFeSe_hydrgnase_LSU"/>
</dbReference>
<comment type="similarity">
    <text evidence="3">Belongs to the [NiFe]/[NiFeSe] hydrogenase large subunit family.</text>
</comment>
<dbReference type="InterPro" id="IPR001501">
    <property type="entry name" value="Ni-dep_hyd_lsu"/>
</dbReference>
<dbReference type="PANTHER" id="PTHR42958">
    <property type="entry name" value="HYDROGENASE-2 LARGE CHAIN"/>
    <property type="match status" value="1"/>
</dbReference>
<comment type="subunit">
    <text evidence="4">Heterodimer of a large and a small subunit.</text>
</comment>
<gene>
    <name evidence="9" type="ORF">HMPREF1650_02745</name>
</gene>
<comment type="caution">
    <text evidence="9">The sequence shown here is derived from an EMBL/GenBank/DDBJ whole genome shotgun (WGS) entry which is preliminary data.</text>
</comment>
<dbReference type="PANTHER" id="PTHR42958:SF2">
    <property type="entry name" value="UPTAKE HYDROGENASE LARGE SUBUNIT"/>
    <property type="match status" value="1"/>
</dbReference>
<reference evidence="9 10" key="1">
    <citation type="submission" date="2014-07" db="EMBL/GenBank/DDBJ databases">
        <authorList>
            <person name="McCorrison J."/>
            <person name="Sanka R."/>
            <person name="Torralba M."/>
            <person name="Gillis M."/>
            <person name="Haft D.H."/>
            <person name="Methe B."/>
            <person name="Sutton G."/>
            <person name="Nelson K.E."/>
        </authorList>
    </citation>
    <scope>NUCLEOTIDE SEQUENCE [LARGE SCALE GENOMIC DNA]</scope>
    <source>
        <strain evidence="9 10">DNF00450</strain>
    </source>
</reference>
<dbReference type="PROSITE" id="PS00508">
    <property type="entry name" value="NI_HGENASE_L_2"/>
    <property type="match status" value="1"/>
</dbReference>
<dbReference type="EMBL" id="JRNE01000027">
    <property type="protein sequence ID" value="KGF18063.1"/>
    <property type="molecule type" value="Genomic_DNA"/>
</dbReference>
<proteinExistence type="inferred from homology"/>
<comment type="cofactor">
    <cofactor evidence="1 8">
        <name>Ni(2+)</name>
        <dbReference type="ChEBI" id="CHEBI:49786"/>
    </cofactor>
</comment>
<name>A0A095Y700_9CORY</name>
<dbReference type="FunFam" id="1.10.645.10:FF:000002">
    <property type="entry name" value="Hydrogenase 2 large subunit"/>
    <property type="match status" value="1"/>
</dbReference>
<feature type="binding site" evidence="8">
    <location>
        <position position="65"/>
    </location>
    <ligand>
        <name>Ni(2+)</name>
        <dbReference type="ChEBI" id="CHEBI:49786"/>
    </ligand>
</feature>
<evidence type="ECO:0000256" key="7">
    <source>
        <dbReference type="ARBA" id="ARBA00023002"/>
    </source>
</evidence>
<dbReference type="Pfam" id="PF00374">
    <property type="entry name" value="NiFeSe_Hases"/>
    <property type="match status" value="1"/>
</dbReference>
<accession>A0A095Y700</accession>
<dbReference type="eggNOG" id="COG0374">
    <property type="taxonomic scope" value="Bacteria"/>
</dbReference>
<keyword evidence="6 8" id="KW-0479">Metal-binding</keyword>
<sequence length="580" mass="64061">MATERLVIDPLTRIEGHLRIELEHENGKISDAWSETTMFRGIEEICRGRDPRDVWAFVGRICGVCTGVHSVASVVAVEDAIGSNPPPQARRIRDLVLGSQEIHDHTVHFYHLHALDWVNVVSAAEADVDKALEFARSIGSTWRGNTYDKFAKVKETLNQVIESGQLSIFTGGYWDHPDYRLPPEANLMAVSHYLDALEFQRSIIRINTVFGGKNPHPNFLVGGMACSIDPDKSETVNQVHLDQVETWVAEMVEFVRDCYYPDAVAIMGAYKDYFDIGAAAPNFLAVGMAGATYAGDPATSRVETTHPEVKPGVILDGDYSKVAPFDPQKIEEFVSSAWFTYEDGDDKGLHPLVGETTVDYTGPTPPYEWLGDDDKYTWSKAPRYDGRVIQVGPVARVLNAYVQGEPRTRELVDEARRTLGIEVGQLNSTAGRTYARAVEAVTAAEYMSEVVMPQFVEGIRNGDIDVFDASKWEPSSWPDECSGMAFTEVARGMLSHFTSIKDGKVSNYQAVVPTTWLAGGRDPEGNLGPYEESLAGGHPLVDPEQPLEPIRTIHSFDPCMSCAVHVLDPEGTEIFKTVTS</sequence>
<evidence type="ECO:0000256" key="3">
    <source>
        <dbReference type="ARBA" id="ARBA00009292"/>
    </source>
</evidence>
<evidence type="ECO:0000256" key="6">
    <source>
        <dbReference type="ARBA" id="ARBA00022723"/>
    </source>
</evidence>
<keyword evidence="8" id="KW-0460">Magnesium</keyword>
<dbReference type="GO" id="GO:0016151">
    <property type="term" value="F:nickel cation binding"/>
    <property type="evidence" value="ECO:0007669"/>
    <property type="project" value="InterPro"/>
</dbReference>
<keyword evidence="8" id="KW-0408">Iron</keyword>
<evidence type="ECO:0000256" key="8">
    <source>
        <dbReference type="PIRSR" id="PIRSR601501-1"/>
    </source>
</evidence>
<dbReference type="InterPro" id="IPR018194">
    <property type="entry name" value="Ni-dep_hyd_lsu_Ni_BS"/>
</dbReference>
<dbReference type="Gene3D" id="1.10.645.10">
    <property type="entry name" value="Cytochrome-c3 Hydrogenase, chain B"/>
    <property type="match status" value="1"/>
</dbReference>
<feature type="binding site" evidence="8">
    <location>
        <position position="65"/>
    </location>
    <ligand>
        <name>Fe cation</name>
        <dbReference type="ChEBI" id="CHEBI:24875"/>
    </ligand>
</feature>
<organism evidence="9 10">
    <name type="scientific">Corynebacterium freneyi DNF00450</name>
    <dbReference type="NCBI Taxonomy" id="1287475"/>
    <lineage>
        <taxon>Bacteria</taxon>
        <taxon>Bacillati</taxon>
        <taxon>Actinomycetota</taxon>
        <taxon>Actinomycetes</taxon>
        <taxon>Mycobacteriales</taxon>
        <taxon>Corynebacteriaceae</taxon>
        <taxon>Corynebacterium</taxon>
    </lineage>
</organism>
<keyword evidence="5 8" id="KW-0533">Nickel</keyword>
<feature type="binding site" evidence="8">
    <location>
        <position position="565"/>
    </location>
    <ligand>
        <name>Mg(2+)</name>
        <dbReference type="ChEBI" id="CHEBI:18420"/>
    </ligand>
</feature>
<dbReference type="SUPFAM" id="SSF56762">
    <property type="entry name" value="HydB/Nqo4-like"/>
    <property type="match status" value="1"/>
</dbReference>
<feature type="binding site" evidence="8">
    <location>
        <position position="559"/>
    </location>
    <ligand>
        <name>Ni(2+)</name>
        <dbReference type="ChEBI" id="CHEBI:49786"/>
    </ligand>
</feature>
<dbReference type="Proteomes" id="UP000029548">
    <property type="component" value="Unassembled WGS sequence"/>
</dbReference>
<feature type="binding site" evidence="8">
    <location>
        <position position="43"/>
    </location>
    <ligand>
        <name>Mg(2+)</name>
        <dbReference type="ChEBI" id="CHEBI:18420"/>
    </ligand>
</feature>
<feature type="binding site" evidence="8">
    <location>
        <position position="562"/>
    </location>
    <ligand>
        <name>Fe cation</name>
        <dbReference type="ChEBI" id="CHEBI:24875"/>
    </ligand>
</feature>
<comment type="cofactor">
    <cofactor evidence="8">
        <name>Fe cation</name>
        <dbReference type="ChEBI" id="CHEBI:24875"/>
    </cofactor>
</comment>
<dbReference type="GO" id="GO:0030313">
    <property type="term" value="C:cell envelope"/>
    <property type="evidence" value="ECO:0007669"/>
    <property type="project" value="UniProtKB-SubCell"/>
</dbReference>
<evidence type="ECO:0000256" key="2">
    <source>
        <dbReference type="ARBA" id="ARBA00004196"/>
    </source>
</evidence>